<keyword evidence="2" id="KW-1185">Reference proteome</keyword>
<gene>
    <name evidence="1" type="ORF">JFY71_01940</name>
</gene>
<evidence type="ECO:0000313" key="1">
    <source>
        <dbReference type="EMBL" id="QQK08327.1"/>
    </source>
</evidence>
<dbReference type="Proteomes" id="UP000595814">
    <property type="component" value="Chromosome"/>
</dbReference>
<evidence type="ECO:0000313" key="2">
    <source>
        <dbReference type="Proteomes" id="UP000595814"/>
    </source>
</evidence>
<organism evidence="1 2">
    <name type="scientific">Miniphocaeibacter halophilus</name>
    <dbReference type="NCBI Taxonomy" id="2931922"/>
    <lineage>
        <taxon>Bacteria</taxon>
        <taxon>Bacillati</taxon>
        <taxon>Bacillota</taxon>
        <taxon>Tissierellia</taxon>
        <taxon>Tissierellales</taxon>
        <taxon>Peptoniphilaceae</taxon>
        <taxon>Miniphocaeibacter</taxon>
    </lineage>
</organism>
<dbReference type="EMBL" id="CP066744">
    <property type="protein sequence ID" value="QQK08327.1"/>
    <property type="molecule type" value="Genomic_DNA"/>
</dbReference>
<reference evidence="1 2" key="1">
    <citation type="journal article" date="2022" name="Int. J. Syst. Evol. Microbiol.">
        <title>Miniphocaeibacter halophilus sp. nov., an ammonium-tolerant acetate-producing bacterium isolated from a biogas system.</title>
        <authorList>
            <person name="Schnurer A."/>
            <person name="Singh A."/>
            <person name="Bi S."/>
            <person name="Qiao W."/>
            <person name="Westerholm M."/>
        </authorList>
    </citation>
    <scope>NUCLEOTIDE SEQUENCE [LARGE SCALE GENOMIC DNA]</scope>
    <source>
        <strain evidence="1 2">AMB_01</strain>
    </source>
</reference>
<accession>A0AC61MSA4</accession>
<proteinExistence type="predicted"/>
<sequence length="363" mass="39724">MSELNTPAVHINMNQVEENIKEIVNNLKEQGIAHRPHIKVHKSVYLAQLQQKLGAEGITVATLGEAEVMANGGISDILLAFPVIGEEKLEGYEKLLKRKGLTIRTVINSIKGANDLSELGLKLNIKIPVLIEVDGGIFRGGVPLGEPLVEFGKNIKDLAGIEVQGILYYGGDIYGLKDIKAMEERSKRESEEIVSAAKSLEEIGFKMDILSGGSSFSVRFPKELKGITEARAGNYIFNDCAQLTTGVIPEEKCALTILATVISRPDENTAIIDAGTKTLSSDLVGFREGYGYIKEDPSIIIHKLNEEHGYLKSENPISFEIGDKINIIPNHACVIPNLAGKVYCMRDDILERVICIEAQSKIQ</sequence>
<name>A0AC61MSA4_9FIRM</name>
<protein>
    <submittedName>
        <fullName evidence="1">Alanine racemase</fullName>
    </submittedName>
</protein>